<evidence type="ECO:0000313" key="1">
    <source>
        <dbReference type="EMBL" id="KAL5103194.1"/>
    </source>
</evidence>
<keyword evidence="2" id="KW-1185">Reference proteome</keyword>
<accession>A0ABR4Q110</accession>
<organism evidence="1 2">
    <name type="scientific">Taenia crassiceps</name>
    <dbReference type="NCBI Taxonomy" id="6207"/>
    <lineage>
        <taxon>Eukaryota</taxon>
        <taxon>Metazoa</taxon>
        <taxon>Spiralia</taxon>
        <taxon>Lophotrochozoa</taxon>
        <taxon>Platyhelminthes</taxon>
        <taxon>Cestoda</taxon>
        <taxon>Eucestoda</taxon>
        <taxon>Cyclophyllidea</taxon>
        <taxon>Taeniidae</taxon>
        <taxon>Taenia</taxon>
    </lineage>
</organism>
<comment type="caution">
    <text evidence="1">The sequence shown here is derived from an EMBL/GenBank/DDBJ whole genome shotgun (WGS) entry which is preliminary data.</text>
</comment>
<dbReference type="EMBL" id="JAKROA010000020">
    <property type="protein sequence ID" value="KAL5103194.1"/>
    <property type="molecule type" value="Genomic_DNA"/>
</dbReference>
<proteinExistence type="predicted"/>
<protein>
    <submittedName>
        <fullName evidence="1">Uncharacterized protein</fullName>
    </submittedName>
</protein>
<gene>
    <name evidence="1" type="ORF">TcWFU_008733</name>
</gene>
<reference evidence="1 2" key="1">
    <citation type="journal article" date="2022" name="Front. Cell. Infect. Microbiol.">
        <title>The Genomes of Two Strains of Taenia crassiceps the Animal Model for the Study of Human Cysticercosis.</title>
        <authorList>
            <person name="Bobes R.J."/>
            <person name="Estrada K."/>
            <person name="Rios-Valencia D.G."/>
            <person name="Calderon-Gallegos A."/>
            <person name="de la Torre P."/>
            <person name="Carrero J.C."/>
            <person name="Sanchez-Flores A."/>
            <person name="Laclette J.P."/>
        </authorList>
    </citation>
    <scope>NUCLEOTIDE SEQUENCE [LARGE SCALE GENOMIC DNA]</scope>
    <source>
        <strain evidence="1">WFUcys</strain>
    </source>
</reference>
<sequence>MGYAHEEEKEKKEIEVLTVSDEVKEEVEENYASSREALLAPTRLRVDWVDPILSSQLRCVLYGHNEMLIKLCNQLHEAVA</sequence>
<evidence type="ECO:0000313" key="2">
    <source>
        <dbReference type="Proteomes" id="UP001651158"/>
    </source>
</evidence>
<dbReference type="Proteomes" id="UP001651158">
    <property type="component" value="Unassembled WGS sequence"/>
</dbReference>
<name>A0ABR4Q110_9CEST</name>